<dbReference type="InterPro" id="IPR005107">
    <property type="entry name" value="CO_DH_flav_C"/>
</dbReference>
<feature type="compositionally biased region" description="Polar residues" evidence="14">
    <location>
        <begin position="147"/>
        <end position="159"/>
    </location>
</feature>
<feature type="region of interest" description="Disordered" evidence="14">
    <location>
        <begin position="110"/>
        <end position="199"/>
    </location>
</feature>
<dbReference type="InterPro" id="IPR000674">
    <property type="entry name" value="Ald_Oxase/Xan_DH_a/b"/>
</dbReference>
<comment type="cofactor">
    <cofactor evidence="1">
        <name>Mo-molybdopterin</name>
        <dbReference type="ChEBI" id="CHEBI:71302"/>
    </cofactor>
</comment>
<sequence>MVKSMKDPLVLCGVIGDGTMVRVVWDSKSSKLLGSLEGKDCFRGTSSSLKVLSPRPVATITDALALQRNKSYFYTVASPLSGVVQIKVKLAGGGGICTRQESIYINEGNTNRDVPLASQSRDPNLESSNIRVDHGVVPSPSDDLPQPVSTSQAPPSLNPSIVEEEQENVSPSANRVASVASPQSVTASQAPPSLNPLSIDEEKQGIELRGNVERAEIESSINDENEVETTSAANKVQFWLNGNKIVVENPSPTLLLIDYLRSPEVGLTGAKKGCGQGGCGACTCILSEYNKETQEPIHRAINSCLRPVCSLDGLVVTTVEGTGGKPKRIPAKIGQSLQHSRAGVRPGVLTPATLKAHEELKQYKNSRGSDNKKSGKTNEDDGGIVRFRQKKGRSLKVNPVARALAENNGSQCGYCSTGFVMNMTGHMQSCPNSTMKDIEDLFDGNICRCTGYRPILTAMKTFASDWGEEEEKNRMKCEVEDDDDPLDPTNFIPTIPFPPEATRSNTPSHLNIQGKSNTTWLTAESLGALSRELKDGNNKNVHLVNGNTSFGMYPEEFTGSIQSTNHTLINIADMATLKHAPKMVNEDGRFEFGAGLTYSNLISYLSKVGSKIDDTNSLGAILYMARRTAGTIVRNAATVGGNTMLVLKHIHEGDPFPSDLFSVLFALNARIIYCSLLDTENTIVETCSDLVERIKKPEDKDLPWRILIKSYEVPIKDDFIMPNKTAMREVNSHSIVNSAIVLPIDKDGHVSEDVKIVFGGIAPYPWCAVECEWNLVGKTLQDALKNFETIATALKQEVTDELKRHAKRMISVPNEGITDEYKANLAIGFLYKALVRAQSNDVSDRLKSAGDTVWGNWPVTNGKQRPMPENSSNKSSEINNDAIRKPYIKISALDQTTGHTRYTHEIQVPKRTLNGAFVQSLHALKSFSLDAGPEFEQKLSHELGFSIYLIDHKDVPAHGKNLQGMGGDQPLFAENVVQYVGQAIALVLADTEHQATHAATFIANNYVKYSEIGGDYKNEWSQPILTVGEARRKNSIYPDFCVHYPFMSHLWKLTRPRSQLDWSYGDDETALIDGVECAIVRSKIKTGRQLHFYMETQAAVAIPLDDNRMKAFPSSQSPAECHQTCVDAIAVESNKVEIEIRQLGGSYGGKTEQSRFIVGPAVVAANKIQRPVRIVMEREADSAMMGQRGGIEGESWIAIDKNGIVHGLRSEIYMDGGSFLDCSFVVTNCIQLRTDNAYFVRNFETQIDVCRTNTQPTTAFRGFGDLQGMLMIETAWDDAITVLNKDADSDSYIDPLEVRMRNLYKRGEVTPFGQTLTYCYMREVLQFAQKVTEYEEKKKDVIEFNRLNRWKKRGIYMLPIKYGSGYNLKMLEQASCMISVYSSDGTIMINQSGVDCGQGLRTKLLQVAAYVLNLPLDYIQIQFPKTSVIPNPTSTGASTGTSFNGEAVRRVCQELRGRILNFGYSLRTEYGEQWCKNNGVDFWNYTNAWRHELQDGQLVWQKLIQHANSERVNLTVASNVKIKGGEEALPVGTFKTPTGQPSLPYYEVLQYDSKPIAYPRNPSAPDKFTGFTYSAACCEVEVDIITGETKILKSSLIYDCGLSINPALDIGQIEGAFMMGVGYVLSEKVVYEDRKDNKNYGSMNTVNTWRYKPPATSTVPINLDVYMFPRSASNISDLPENPNDFLSSKEVGEPPLILSAAVFFAIKDAIRSYRKETSQSELFELNAPATVQEVRRACGNLFSDTTHVAS</sequence>
<dbReference type="InterPro" id="IPR008274">
    <property type="entry name" value="AldOxase/xan_DH_MoCoBD1"/>
</dbReference>
<dbReference type="Pfam" id="PF00941">
    <property type="entry name" value="FAD_binding_5"/>
    <property type="match status" value="1"/>
</dbReference>
<dbReference type="SMART" id="SM01092">
    <property type="entry name" value="CO_deh_flav_C"/>
    <property type="match status" value="1"/>
</dbReference>
<evidence type="ECO:0000256" key="3">
    <source>
        <dbReference type="ARBA" id="ARBA00006849"/>
    </source>
</evidence>
<dbReference type="Gene3D" id="3.10.20.30">
    <property type="match status" value="1"/>
</dbReference>
<dbReference type="InterPro" id="IPR036683">
    <property type="entry name" value="CO_DH_flav_C_dom_sf"/>
</dbReference>
<dbReference type="InterPro" id="IPR002888">
    <property type="entry name" value="2Fe-2S-bd"/>
</dbReference>
<keyword evidence="8" id="KW-0274">FAD</keyword>
<dbReference type="InterPro" id="IPR037165">
    <property type="entry name" value="AldOxase/xan_DH_Mopterin-bd_sf"/>
</dbReference>
<evidence type="ECO:0000256" key="6">
    <source>
        <dbReference type="ARBA" id="ARBA00022714"/>
    </source>
</evidence>
<dbReference type="EMBL" id="BLLK01000061">
    <property type="protein sequence ID" value="GFH58163.1"/>
    <property type="molecule type" value="Genomic_DNA"/>
</dbReference>
<evidence type="ECO:0000256" key="9">
    <source>
        <dbReference type="ARBA" id="ARBA00023002"/>
    </source>
</evidence>
<dbReference type="GO" id="GO:0005506">
    <property type="term" value="F:iron ion binding"/>
    <property type="evidence" value="ECO:0007669"/>
    <property type="project" value="InterPro"/>
</dbReference>
<dbReference type="Pfam" id="PF20256">
    <property type="entry name" value="MoCoBD_2"/>
    <property type="match status" value="1"/>
</dbReference>
<protein>
    <submittedName>
        <fullName evidence="17">Xanthine dehydrogenase</fullName>
    </submittedName>
</protein>
<dbReference type="Pfam" id="PF01315">
    <property type="entry name" value="Ald_Xan_dh_C"/>
    <property type="match status" value="1"/>
</dbReference>
<dbReference type="Pfam" id="PF01799">
    <property type="entry name" value="Fer2_2"/>
    <property type="match status" value="1"/>
</dbReference>
<dbReference type="InterPro" id="IPR046867">
    <property type="entry name" value="AldOxase/xan_DH_MoCoBD2"/>
</dbReference>
<feature type="domain" description="2Fe-2S ferredoxin-type" evidence="15">
    <location>
        <begin position="234"/>
        <end position="322"/>
    </location>
</feature>
<dbReference type="PROSITE" id="PS51085">
    <property type="entry name" value="2FE2S_FER_2"/>
    <property type="match status" value="1"/>
</dbReference>
<name>A0AAD3D5H0_9STRA</name>
<feature type="region of interest" description="Disordered" evidence="14">
    <location>
        <begin position="857"/>
        <end position="878"/>
    </location>
</feature>
<dbReference type="Gene3D" id="3.90.1170.50">
    <property type="entry name" value="Aldehyde oxidase/xanthine dehydrogenase, a/b hammerhead"/>
    <property type="match status" value="1"/>
</dbReference>
<keyword evidence="9" id="KW-0560">Oxidoreductase</keyword>
<evidence type="ECO:0000313" key="18">
    <source>
        <dbReference type="Proteomes" id="UP001054902"/>
    </source>
</evidence>
<evidence type="ECO:0000256" key="8">
    <source>
        <dbReference type="ARBA" id="ARBA00022827"/>
    </source>
</evidence>
<dbReference type="InterPro" id="IPR036318">
    <property type="entry name" value="FAD-bd_PCMH-like_sf"/>
</dbReference>
<evidence type="ECO:0000256" key="4">
    <source>
        <dbReference type="ARBA" id="ARBA00022505"/>
    </source>
</evidence>
<feature type="compositionally biased region" description="Basic and acidic residues" evidence="14">
    <location>
        <begin position="361"/>
        <end position="379"/>
    </location>
</feature>
<proteinExistence type="inferred from homology"/>
<keyword evidence="6" id="KW-0001">2Fe-2S</keyword>
<evidence type="ECO:0000313" key="17">
    <source>
        <dbReference type="EMBL" id="GFH58163.1"/>
    </source>
</evidence>
<comment type="caution">
    <text evidence="17">The sequence shown here is derived from an EMBL/GenBank/DDBJ whole genome shotgun (WGS) entry which is preliminary data.</text>
</comment>
<dbReference type="InterPro" id="IPR036856">
    <property type="entry name" value="Ald_Oxase/Xan_DH_a/b_sf"/>
</dbReference>
<keyword evidence="18" id="KW-1185">Reference proteome</keyword>
<keyword evidence="11" id="KW-0411">Iron-sulfur</keyword>
<feature type="compositionally biased region" description="Low complexity" evidence="14">
    <location>
        <begin position="869"/>
        <end position="878"/>
    </location>
</feature>
<dbReference type="InterPro" id="IPR006058">
    <property type="entry name" value="2Fe2S_fd_BS"/>
</dbReference>
<dbReference type="InterPro" id="IPR036010">
    <property type="entry name" value="2Fe-2S_ferredoxin-like_sf"/>
</dbReference>
<feature type="compositionally biased region" description="Polar residues" evidence="14">
    <location>
        <begin position="168"/>
        <end position="196"/>
    </location>
</feature>
<dbReference type="SUPFAM" id="SSF54292">
    <property type="entry name" value="2Fe-2S ferredoxin-like"/>
    <property type="match status" value="1"/>
</dbReference>
<dbReference type="SUPFAM" id="SSF55447">
    <property type="entry name" value="CO dehydrogenase flavoprotein C-terminal domain-like"/>
    <property type="match status" value="1"/>
</dbReference>
<dbReference type="Gene3D" id="3.30.365.10">
    <property type="entry name" value="Aldehyde oxidase/xanthine dehydrogenase, molybdopterin binding domain"/>
    <property type="match status" value="4"/>
</dbReference>
<accession>A0AAD3D5H0</accession>
<dbReference type="PROSITE" id="PS51387">
    <property type="entry name" value="FAD_PCMH"/>
    <property type="match status" value="1"/>
</dbReference>
<dbReference type="SUPFAM" id="SSF56176">
    <property type="entry name" value="FAD-binding/transporter-associated domain-like"/>
    <property type="match status" value="1"/>
</dbReference>
<evidence type="ECO:0000259" key="15">
    <source>
        <dbReference type="PROSITE" id="PS51085"/>
    </source>
</evidence>
<organism evidence="17 18">
    <name type="scientific">Chaetoceros tenuissimus</name>
    <dbReference type="NCBI Taxonomy" id="426638"/>
    <lineage>
        <taxon>Eukaryota</taxon>
        <taxon>Sar</taxon>
        <taxon>Stramenopiles</taxon>
        <taxon>Ochrophyta</taxon>
        <taxon>Bacillariophyta</taxon>
        <taxon>Coscinodiscophyceae</taxon>
        <taxon>Chaetocerotophycidae</taxon>
        <taxon>Chaetocerotales</taxon>
        <taxon>Chaetocerotaceae</taxon>
        <taxon>Chaetoceros</taxon>
    </lineage>
</organism>
<dbReference type="Gene3D" id="3.30.465.10">
    <property type="match status" value="1"/>
</dbReference>
<dbReference type="SUPFAM" id="SSF56003">
    <property type="entry name" value="Molybdenum cofactor-binding domain"/>
    <property type="match status" value="1"/>
</dbReference>
<dbReference type="Pfam" id="PF00111">
    <property type="entry name" value="Fer2"/>
    <property type="match status" value="1"/>
</dbReference>
<evidence type="ECO:0000256" key="5">
    <source>
        <dbReference type="ARBA" id="ARBA00022630"/>
    </source>
</evidence>
<feature type="domain" description="FAD-binding PCMH-type" evidence="16">
    <location>
        <begin position="513"/>
        <end position="718"/>
    </location>
</feature>
<evidence type="ECO:0000256" key="14">
    <source>
        <dbReference type="SAM" id="MobiDB-lite"/>
    </source>
</evidence>
<dbReference type="GO" id="GO:0071949">
    <property type="term" value="F:FAD binding"/>
    <property type="evidence" value="ECO:0007669"/>
    <property type="project" value="InterPro"/>
</dbReference>
<dbReference type="Pfam" id="PF02738">
    <property type="entry name" value="MoCoBD_1"/>
    <property type="match status" value="1"/>
</dbReference>
<dbReference type="InterPro" id="IPR036884">
    <property type="entry name" value="2Fe-2S-bd_dom_sf"/>
</dbReference>
<dbReference type="PANTHER" id="PTHR11908:SF132">
    <property type="entry name" value="ALDEHYDE OXIDASE 1-RELATED"/>
    <property type="match status" value="1"/>
</dbReference>
<dbReference type="Proteomes" id="UP001054902">
    <property type="component" value="Unassembled WGS sequence"/>
</dbReference>
<dbReference type="InterPro" id="IPR012675">
    <property type="entry name" value="Beta-grasp_dom_sf"/>
</dbReference>
<dbReference type="Gene3D" id="3.30.390.50">
    <property type="entry name" value="CO dehydrogenase flavoprotein, C-terminal domain"/>
    <property type="match status" value="1"/>
</dbReference>
<evidence type="ECO:0000256" key="1">
    <source>
        <dbReference type="ARBA" id="ARBA00001924"/>
    </source>
</evidence>
<dbReference type="Pfam" id="PF03450">
    <property type="entry name" value="CO_deh_flav_C"/>
    <property type="match status" value="1"/>
</dbReference>
<evidence type="ECO:0000256" key="12">
    <source>
        <dbReference type="ARBA" id="ARBA00023027"/>
    </source>
</evidence>
<dbReference type="SMART" id="SM01008">
    <property type="entry name" value="Ald_Xan_dh_C"/>
    <property type="match status" value="1"/>
</dbReference>
<reference evidence="17 18" key="1">
    <citation type="journal article" date="2021" name="Sci. Rep.">
        <title>The genome of the diatom Chaetoceros tenuissimus carries an ancient integrated fragment of an extant virus.</title>
        <authorList>
            <person name="Hongo Y."/>
            <person name="Kimura K."/>
            <person name="Takaki Y."/>
            <person name="Yoshida Y."/>
            <person name="Baba S."/>
            <person name="Kobayashi G."/>
            <person name="Nagasaki K."/>
            <person name="Hano T."/>
            <person name="Tomaru Y."/>
        </authorList>
    </citation>
    <scope>NUCLEOTIDE SEQUENCE [LARGE SCALE GENOMIC DNA]</scope>
    <source>
        <strain evidence="17 18">NIES-3715</strain>
    </source>
</reference>
<feature type="region of interest" description="Disordered" evidence="14">
    <location>
        <begin position="361"/>
        <end position="388"/>
    </location>
</feature>
<dbReference type="PROSITE" id="PS00197">
    <property type="entry name" value="2FE2S_FER_1"/>
    <property type="match status" value="1"/>
</dbReference>
<dbReference type="InterPro" id="IPR001041">
    <property type="entry name" value="2Fe-2S_ferredoxin-type"/>
</dbReference>
<feature type="compositionally biased region" description="Polar residues" evidence="14">
    <location>
        <begin position="110"/>
        <end position="130"/>
    </location>
</feature>
<evidence type="ECO:0000256" key="7">
    <source>
        <dbReference type="ARBA" id="ARBA00022723"/>
    </source>
</evidence>
<keyword evidence="12" id="KW-0520">NAD</keyword>
<dbReference type="InterPro" id="IPR002346">
    <property type="entry name" value="Mopterin_DH_FAD-bd"/>
</dbReference>
<dbReference type="InterPro" id="IPR016169">
    <property type="entry name" value="FAD-bd_PCMH_sub2"/>
</dbReference>
<evidence type="ECO:0000256" key="10">
    <source>
        <dbReference type="ARBA" id="ARBA00023004"/>
    </source>
</evidence>
<dbReference type="GO" id="GO:0051537">
    <property type="term" value="F:2 iron, 2 sulfur cluster binding"/>
    <property type="evidence" value="ECO:0007669"/>
    <property type="project" value="UniProtKB-KW"/>
</dbReference>
<evidence type="ECO:0000256" key="13">
    <source>
        <dbReference type="ARBA" id="ARBA00034078"/>
    </source>
</evidence>
<dbReference type="GO" id="GO:0016491">
    <property type="term" value="F:oxidoreductase activity"/>
    <property type="evidence" value="ECO:0007669"/>
    <property type="project" value="UniProtKB-KW"/>
</dbReference>
<dbReference type="FunFam" id="3.30.365.10:FF:000001">
    <property type="entry name" value="Xanthine dehydrogenase oxidase"/>
    <property type="match status" value="1"/>
</dbReference>
<comment type="similarity">
    <text evidence="3">Belongs to the xanthine dehydrogenase family.</text>
</comment>
<evidence type="ECO:0000256" key="11">
    <source>
        <dbReference type="ARBA" id="ARBA00023014"/>
    </source>
</evidence>
<evidence type="ECO:0000256" key="2">
    <source>
        <dbReference type="ARBA" id="ARBA00001974"/>
    </source>
</evidence>
<keyword evidence="4" id="KW-0500">Molybdenum</keyword>
<evidence type="ECO:0000259" key="16">
    <source>
        <dbReference type="PROSITE" id="PS51387"/>
    </source>
</evidence>
<keyword evidence="5" id="KW-0285">Flavoprotein</keyword>
<dbReference type="InterPro" id="IPR016208">
    <property type="entry name" value="Ald_Oxase/xanthine_DH-like"/>
</dbReference>
<gene>
    <name evidence="17" type="ORF">CTEN210_14639</name>
</gene>
<keyword evidence="7" id="KW-0479">Metal-binding</keyword>
<dbReference type="PANTHER" id="PTHR11908">
    <property type="entry name" value="XANTHINE DEHYDROGENASE"/>
    <property type="match status" value="1"/>
</dbReference>
<keyword evidence="10" id="KW-0408">Iron</keyword>
<comment type="cofactor">
    <cofactor evidence="2">
        <name>FAD</name>
        <dbReference type="ChEBI" id="CHEBI:57692"/>
    </cofactor>
</comment>
<dbReference type="FunFam" id="3.10.20.30:FF:000012">
    <property type="entry name" value="Xanthine dehydrogenase/oxidase"/>
    <property type="match status" value="1"/>
</dbReference>
<dbReference type="SUPFAM" id="SSF47741">
    <property type="entry name" value="CO dehydrogenase ISP C-domain like"/>
    <property type="match status" value="1"/>
</dbReference>
<dbReference type="InterPro" id="IPR016166">
    <property type="entry name" value="FAD-bd_PCMH"/>
</dbReference>
<dbReference type="SUPFAM" id="SSF54665">
    <property type="entry name" value="CO dehydrogenase molybdoprotein N-domain-like"/>
    <property type="match status" value="1"/>
</dbReference>
<comment type="cofactor">
    <cofactor evidence="13">
        <name>[2Fe-2S] cluster</name>
        <dbReference type="ChEBI" id="CHEBI:190135"/>
    </cofactor>
</comment>
<dbReference type="Gene3D" id="1.10.150.120">
    <property type="entry name" value="[2Fe-2S]-binding domain"/>
    <property type="match status" value="1"/>
</dbReference>